<sequence length="475" mass="52737">MSKNRFLKILLPSIALTFGTQAYAYTVREAVAHTLATSPDFLISTNVRDEVDKQLRQSYAGYLPSVDLTAGMGQQYTNNSTTRGYTGFNGITGGALVPQVASLGTTTMTRTEFALTATQMLFDGFAVYHDVEGHKARVRAESWRVNGSAQDTALKVAESFINVLQNREMVLNTKDNLATIERIYGQIQKRSEGGIGRKADLDQAEARVALARVNYIAQQALLRDAETAFLRQIGIPTPSHLTVPETPPGFPHSENAAVELGLKCHPVLRASIEDVQVTRDEYKGTRAPFVPRLDLQLGHTRNHNLDGNHGDSDDNTAMVRARWNLFKGGKDLAAICEKASKMQEAQEVSNRAQRQVVESVRLAWNLYQTALDQLPSLKEHVDASLKTREAYHKQFNIGQRTLLDLLDAENELFGARQDYIQGRYKRILGQYRVMNATGDLTRSLGVALPYQAEPRPTGVMDGAARFFDKTSTLFD</sequence>
<evidence type="ECO:0000256" key="6">
    <source>
        <dbReference type="ARBA" id="ARBA00023136"/>
    </source>
</evidence>
<dbReference type="InterPro" id="IPR003423">
    <property type="entry name" value="OMP_efflux"/>
</dbReference>
<keyword evidence="3" id="KW-0813">Transport</keyword>
<evidence type="ECO:0000256" key="1">
    <source>
        <dbReference type="ARBA" id="ARBA00004442"/>
    </source>
</evidence>
<evidence type="ECO:0000256" key="5">
    <source>
        <dbReference type="ARBA" id="ARBA00022692"/>
    </source>
</evidence>
<evidence type="ECO:0000313" key="9">
    <source>
        <dbReference type="EMBL" id="KRG22538.1"/>
    </source>
</evidence>
<dbReference type="RefSeq" id="WP_158003330.1">
    <property type="nucleotide sequence ID" value="NZ_LKAJ02000001.1"/>
</dbReference>
<accession>A0A0Q9YYA7</accession>
<evidence type="ECO:0000313" key="10">
    <source>
        <dbReference type="EMBL" id="MCS5712097.1"/>
    </source>
</evidence>
<organism evidence="9">
    <name type="scientific">Candidatus Berkiella aquae</name>
    <dbReference type="NCBI Taxonomy" id="295108"/>
    <lineage>
        <taxon>Bacteria</taxon>
        <taxon>Pseudomonadati</taxon>
        <taxon>Pseudomonadota</taxon>
        <taxon>Gammaproteobacteria</taxon>
        <taxon>Candidatus Berkiellales</taxon>
        <taxon>Candidatus Berkiellaceae</taxon>
        <taxon>Candidatus Berkiella</taxon>
    </lineage>
</organism>
<gene>
    <name evidence="9" type="primary">bepC</name>
    <name evidence="9" type="ORF">HT99x_00074</name>
    <name evidence="10" type="ORF">HT99x_011700</name>
</gene>
<dbReference type="PANTHER" id="PTHR30026">
    <property type="entry name" value="OUTER MEMBRANE PROTEIN TOLC"/>
    <property type="match status" value="1"/>
</dbReference>
<name>A0A0Q9YYA7_9GAMM</name>
<evidence type="ECO:0000313" key="11">
    <source>
        <dbReference type="Proteomes" id="UP000051497"/>
    </source>
</evidence>
<dbReference type="AlphaFoldDB" id="A0A0Q9YYA7"/>
<reference evidence="9" key="1">
    <citation type="submission" date="2015-09" db="EMBL/GenBank/DDBJ databases">
        <title>Draft Genome Sequences of Two Novel Amoeba-resistant Intranuclear Bacteria, Candidatus Berkiella cookevillensis and Candidatus Berkiella aquae.</title>
        <authorList>
            <person name="Mehari Y.T."/>
            <person name="Arivett B.A."/>
            <person name="Farone A.L."/>
            <person name="Gunderson J.H."/>
            <person name="Farone M.B."/>
        </authorList>
    </citation>
    <scope>NUCLEOTIDE SEQUENCE [LARGE SCALE GENOMIC DNA]</scope>
    <source>
        <strain evidence="9">HT99</strain>
    </source>
</reference>
<keyword evidence="4" id="KW-1134">Transmembrane beta strand</keyword>
<keyword evidence="6" id="KW-0472">Membrane</keyword>
<keyword evidence="11" id="KW-1185">Reference proteome</keyword>
<dbReference type="Pfam" id="PF02321">
    <property type="entry name" value="OEP"/>
    <property type="match status" value="2"/>
</dbReference>
<dbReference type="GO" id="GO:0009279">
    <property type="term" value="C:cell outer membrane"/>
    <property type="evidence" value="ECO:0007669"/>
    <property type="project" value="UniProtKB-SubCell"/>
</dbReference>
<dbReference type="GO" id="GO:1990281">
    <property type="term" value="C:efflux pump complex"/>
    <property type="evidence" value="ECO:0007669"/>
    <property type="project" value="TreeGrafter"/>
</dbReference>
<comment type="caution">
    <text evidence="9">The sequence shown here is derived from an EMBL/GenBank/DDBJ whole genome shotgun (WGS) entry which is preliminary data.</text>
</comment>
<dbReference type="OrthoDB" id="9814637at2"/>
<feature type="chain" id="PRO_5043129898" evidence="8">
    <location>
        <begin position="25"/>
        <end position="475"/>
    </location>
</feature>
<dbReference type="Proteomes" id="UP000051497">
    <property type="component" value="Unassembled WGS sequence"/>
</dbReference>
<evidence type="ECO:0000256" key="3">
    <source>
        <dbReference type="ARBA" id="ARBA00022448"/>
    </source>
</evidence>
<evidence type="ECO:0000256" key="7">
    <source>
        <dbReference type="ARBA" id="ARBA00023237"/>
    </source>
</evidence>
<comment type="subcellular location">
    <subcellularLocation>
        <location evidence="1">Cell outer membrane</location>
    </subcellularLocation>
</comment>
<keyword evidence="8" id="KW-0732">Signal</keyword>
<dbReference type="GO" id="GO:0015562">
    <property type="term" value="F:efflux transmembrane transporter activity"/>
    <property type="evidence" value="ECO:0007669"/>
    <property type="project" value="InterPro"/>
</dbReference>
<dbReference type="EMBL" id="LKAJ02000001">
    <property type="protein sequence ID" value="MCS5712097.1"/>
    <property type="molecule type" value="Genomic_DNA"/>
</dbReference>
<protein>
    <submittedName>
        <fullName evidence="9">Outer membrane efflux protein BepC</fullName>
    </submittedName>
    <submittedName>
        <fullName evidence="10">TolC family outer membrane protein</fullName>
    </submittedName>
</protein>
<dbReference type="NCBIfam" id="TIGR01844">
    <property type="entry name" value="type_I_sec_TolC"/>
    <property type="match status" value="1"/>
</dbReference>
<evidence type="ECO:0000256" key="8">
    <source>
        <dbReference type="SAM" id="SignalP"/>
    </source>
</evidence>
<dbReference type="SUPFAM" id="SSF56954">
    <property type="entry name" value="Outer membrane efflux proteins (OEP)"/>
    <property type="match status" value="1"/>
</dbReference>
<dbReference type="GO" id="GO:0015288">
    <property type="term" value="F:porin activity"/>
    <property type="evidence" value="ECO:0007669"/>
    <property type="project" value="TreeGrafter"/>
</dbReference>
<comment type="similarity">
    <text evidence="2">Belongs to the outer membrane factor (OMF) (TC 1.B.17) family.</text>
</comment>
<evidence type="ECO:0000256" key="4">
    <source>
        <dbReference type="ARBA" id="ARBA00022452"/>
    </source>
</evidence>
<dbReference type="Gene3D" id="1.20.1600.10">
    <property type="entry name" value="Outer membrane efflux proteins (OEP)"/>
    <property type="match status" value="1"/>
</dbReference>
<dbReference type="InterPro" id="IPR010130">
    <property type="entry name" value="T1SS_OMP_TolC"/>
</dbReference>
<feature type="signal peptide" evidence="8">
    <location>
        <begin position="1"/>
        <end position="24"/>
    </location>
</feature>
<dbReference type="STRING" id="295108.HT99x_00074"/>
<dbReference type="PANTHER" id="PTHR30026:SF22">
    <property type="entry name" value="OUTER MEMBRANE EFFLUX PROTEIN"/>
    <property type="match status" value="1"/>
</dbReference>
<reference evidence="10" key="2">
    <citation type="journal article" date="2016" name="Genome Announc.">
        <title>Draft Genome Sequences of Two Novel Amoeba-Resistant Intranuclear Bacteria, 'Candidatus Berkiella cookevillensis' and 'Candidatus Berkiella aquae'.</title>
        <authorList>
            <person name="Mehari Y.T."/>
            <person name="Arivett B.A."/>
            <person name="Farone A.L."/>
            <person name="Gunderson J.H."/>
            <person name="Farone M.B."/>
        </authorList>
    </citation>
    <scope>NUCLEOTIDE SEQUENCE</scope>
    <source>
        <strain evidence="10">HT99</strain>
    </source>
</reference>
<dbReference type="EMBL" id="LKAJ01000001">
    <property type="protein sequence ID" value="KRG22538.1"/>
    <property type="molecule type" value="Genomic_DNA"/>
</dbReference>
<dbReference type="InterPro" id="IPR051906">
    <property type="entry name" value="TolC-like"/>
</dbReference>
<keyword evidence="5" id="KW-0812">Transmembrane</keyword>
<keyword evidence="7" id="KW-0998">Cell outer membrane</keyword>
<evidence type="ECO:0000256" key="2">
    <source>
        <dbReference type="ARBA" id="ARBA00007613"/>
    </source>
</evidence>
<proteinExistence type="inferred from homology"/>
<reference evidence="10" key="3">
    <citation type="submission" date="2021-06" db="EMBL/GenBank/DDBJ databases">
        <title>Genomic Description and Analysis of Intracellular Bacteria, Candidatus Berkiella cookevillensis and Candidatus Berkiella aquae.</title>
        <authorList>
            <person name="Kidane D.T."/>
            <person name="Mehari Y.T."/>
            <person name="Rice F.C."/>
            <person name="Arivett B.A."/>
            <person name="Farone A.L."/>
            <person name="Berk S.G."/>
            <person name="Farone M.B."/>
        </authorList>
    </citation>
    <scope>NUCLEOTIDE SEQUENCE</scope>
    <source>
        <strain evidence="10">HT99</strain>
    </source>
</reference>